<accession>A0ABQ4XWL0</accession>
<feature type="domain" description="Homologous recombination OB-fold protein OB-fold" evidence="1">
    <location>
        <begin position="150"/>
        <end position="233"/>
    </location>
</feature>
<organism evidence="2 3">
    <name type="scientific">Tanacetum coccineum</name>
    <dbReference type="NCBI Taxonomy" id="301880"/>
    <lineage>
        <taxon>Eukaryota</taxon>
        <taxon>Viridiplantae</taxon>
        <taxon>Streptophyta</taxon>
        <taxon>Embryophyta</taxon>
        <taxon>Tracheophyta</taxon>
        <taxon>Spermatophyta</taxon>
        <taxon>Magnoliopsida</taxon>
        <taxon>eudicotyledons</taxon>
        <taxon>Gunneridae</taxon>
        <taxon>Pentapetalae</taxon>
        <taxon>asterids</taxon>
        <taxon>campanulids</taxon>
        <taxon>Asterales</taxon>
        <taxon>Asteraceae</taxon>
        <taxon>Asteroideae</taxon>
        <taxon>Anthemideae</taxon>
        <taxon>Anthemidinae</taxon>
        <taxon>Tanacetum</taxon>
    </lineage>
</organism>
<dbReference type="PANTHER" id="PTHR14523:SF1">
    <property type="entry name" value="HOMOLOGOUS RECOMBINATION OB-FOLD PROTEIN"/>
    <property type="match status" value="1"/>
</dbReference>
<name>A0ABQ4XWL0_9ASTR</name>
<dbReference type="InterPro" id="IPR028045">
    <property type="entry name" value="HROB"/>
</dbReference>
<sequence length="307" mass="35020">MDASSKKFKYILHFNTFEEGLIFYDDMTYSMLLEFVVKRFNLDTNVRFNLSFNLPAIERDITNDDDVEFFIDCATNSITDEIPHLYIRPPKVEARIIPGPEYVRKVNEDVSEDDHFMQGTWLQAIVYLHGEGVIVSGCLGDMKKHCIKGKLELVVGVVKSCTPNLLRDMTVTLKDPTGTMGGTIDYKVFQNENDGYTKSIKVGSVLILRNVSVWTPKPSQHYLNITIRNIVKVRIFRIHMKTAKTDKYKHENGRVTQEAVSKEAQGLQEGGIAKLAIRVTYLNPRATIKDANSVGDLWLRLKERLRG</sequence>
<reference evidence="2" key="1">
    <citation type="journal article" date="2022" name="Int. J. Mol. Sci.">
        <title>Draft Genome of Tanacetum Coccineum: Genomic Comparison of Closely Related Tanacetum-Family Plants.</title>
        <authorList>
            <person name="Yamashiro T."/>
            <person name="Shiraishi A."/>
            <person name="Nakayama K."/>
            <person name="Satake H."/>
        </authorList>
    </citation>
    <scope>NUCLEOTIDE SEQUENCE</scope>
</reference>
<dbReference type="Proteomes" id="UP001151760">
    <property type="component" value="Unassembled WGS sequence"/>
</dbReference>
<dbReference type="Pfam" id="PF15072">
    <property type="entry name" value="HROB"/>
    <property type="match status" value="1"/>
</dbReference>
<reference evidence="2" key="2">
    <citation type="submission" date="2022-01" db="EMBL/GenBank/DDBJ databases">
        <authorList>
            <person name="Yamashiro T."/>
            <person name="Shiraishi A."/>
            <person name="Satake H."/>
            <person name="Nakayama K."/>
        </authorList>
    </citation>
    <scope>NUCLEOTIDE SEQUENCE</scope>
</reference>
<protein>
    <submittedName>
        <fullName evidence="2">Reverse transcriptase domain-containing protein</fullName>
    </submittedName>
</protein>
<evidence type="ECO:0000313" key="2">
    <source>
        <dbReference type="EMBL" id="GJS69278.1"/>
    </source>
</evidence>
<dbReference type="GO" id="GO:0003964">
    <property type="term" value="F:RNA-directed DNA polymerase activity"/>
    <property type="evidence" value="ECO:0007669"/>
    <property type="project" value="UniProtKB-KW"/>
</dbReference>
<proteinExistence type="predicted"/>
<dbReference type="PANTHER" id="PTHR14523">
    <property type="entry name" value="UNCHARACTERIZED PROTEIN C17ORF53 HOMOLOG"/>
    <property type="match status" value="1"/>
</dbReference>
<comment type="caution">
    <text evidence="2">The sequence shown here is derived from an EMBL/GenBank/DDBJ whole genome shotgun (WGS) entry which is preliminary data.</text>
</comment>
<evidence type="ECO:0000313" key="3">
    <source>
        <dbReference type="Proteomes" id="UP001151760"/>
    </source>
</evidence>
<keyword evidence="2" id="KW-0695">RNA-directed DNA polymerase</keyword>
<keyword evidence="3" id="KW-1185">Reference proteome</keyword>
<dbReference type="InterPro" id="IPR058570">
    <property type="entry name" value="HROB_OB"/>
</dbReference>
<evidence type="ECO:0000259" key="1">
    <source>
        <dbReference type="Pfam" id="PF15072"/>
    </source>
</evidence>
<gene>
    <name evidence="2" type="ORF">Tco_0702119</name>
</gene>
<dbReference type="EMBL" id="BQNB010009852">
    <property type="protein sequence ID" value="GJS69278.1"/>
    <property type="molecule type" value="Genomic_DNA"/>
</dbReference>
<keyword evidence="2" id="KW-0548">Nucleotidyltransferase</keyword>
<keyword evidence="2" id="KW-0808">Transferase</keyword>